<protein>
    <submittedName>
        <fullName evidence="3">GAF domain protein</fullName>
    </submittedName>
</protein>
<dbReference type="AlphaFoldDB" id="F0F279"/>
<comment type="similarity">
    <text evidence="1">Belongs to the free Met sulfoxide reductase family.</text>
</comment>
<dbReference type="RefSeq" id="WP_003784382.1">
    <property type="nucleotide sequence ID" value="NZ_GL870929.1"/>
</dbReference>
<reference evidence="3 4" key="1">
    <citation type="submission" date="2011-01" db="EMBL/GenBank/DDBJ databases">
        <authorList>
            <person name="Muzny D."/>
            <person name="Qin X."/>
            <person name="Deng J."/>
            <person name="Jiang H."/>
            <person name="Liu Y."/>
            <person name="Qu J."/>
            <person name="Song X.-Z."/>
            <person name="Zhang L."/>
            <person name="Thornton R."/>
            <person name="Coyle M."/>
            <person name="Francisco L."/>
            <person name="Jackson L."/>
            <person name="Javaid M."/>
            <person name="Korchina V."/>
            <person name="Kovar C."/>
            <person name="Mata R."/>
            <person name="Mathew T."/>
            <person name="Ngo R."/>
            <person name="Nguyen L."/>
            <person name="Nguyen N."/>
            <person name="Okwuonu G."/>
            <person name="Ongeri F."/>
            <person name="Pham C."/>
            <person name="Simmons D."/>
            <person name="Wilczek-Boney K."/>
            <person name="Hale W."/>
            <person name="Jakkamsetti A."/>
            <person name="Pham P."/>
            <person name="Ruth R."/>
            <person name="San Lucas F."/>
            <person name="Warren J."/>
            <person name="Zhang J."/>
            <person name="Zhao Z."/>
            <person name="Zhou C."/>
            <person name="Zhu D."/>
            <person name="Lee S."/>
            <person name="Bess C."/>
            <person name="Blankenburg K."/>
            <person name="Forbes L."/>
            <person name="Fu Q."/>
            <person name="Gubbala S."/>
            <person name="Hirani K."/>
            <person name="Jayaseelan J.C."/>
            <person name="Lara F."/>
            <person name="Munidasa M."/>
            <person name="Palculict T."/>
            <person name="Patil S."/>
            <person name="Pu L.-L."/>
            <person name="Saada N."/>
            <person name="Tang L."/>
            <person name="Weissenberger G."/>
            <person name="Zhu Y."/>
            <person name="Hemphill L."/>
            <person name="Shang Y."/>
            <person name="Youmans B."/>
            <person name="Ayvaz T."/>
            <person name="Ross M."/>
            <person name="Santibanez J."/>
            <person name="Aqrawi P."/>
            <person name="Gross S."/>
            <person name="Joshi V."/>
            <person name="Fowler G."/>
            <person name="Nazareth L."/>
            <person name="Reid J."/>
            <person name="Worley K."/>
            <person name="Petrosino J."/>
            <person name="Highlander S."/>
            <person name="Gibbs R."/>
        </authorList>
    </citation>
    <scope>NUCLEOTIDE SEQUENCE [LARGE SCALE GENOMIC DNA]</scope>
    <source>
        <strain evidence="3 4">ATCC 33394</strain>
    </source>
</reference>
<sequence>MTPTPTLPEHFTKAERYQAILPQIEGLLRANADLWTANLANINALLAETFGWFWVGFYLVDNTGTELQLSTFQGPVACTRIAHNKGVCGQAWAQGKTLIVPNVHEHPGHIACSSRSQSEIVVPLRNRRGHIIGVLDIDSEQLNQFDETDAQYLQQICAMLPEILTAPEIA</sequence>
<accession>F0F279</accession>
<evidence type="ECO:0000313" key="4">
    <source>
        <dbReference type="Proteomes" id="UP000004088"/>
    </source>
</evidence>
<dbReference type="GO" id="GO:0033745">
    <property type="term" value="F:L-methionine-(R)-S-oxide reductase activity"/>
    <property type="evidence" value="ECO:0007669"/>
    <property type="project" value="TreeGrafter"/>
</dbReference>
<dbReference type="SUPFAM" id="SSF55781">
    <property type="entry name" value="GAF domain-like"/>
    <property type="match status" value="1"/>
</dbReference>
<dbReference type="EMBL" id="AEWV01000042">
    <property type="protein sequence ID" value="EGC16379.1"/>
    <property type="molecule type" value="Genomic_DNA"/>
</dbReference>
<evidence type="ECO:0000259" key="2">
    <source>
        <dbReference type="SMART" id="SM00065"/>
    </source>
</evidence>
<dbReference type="Gene3D" id="3.30.450.40">
    <property type="match status" value="1"/>
</dbReference>
<dbReference type="InterPro" id="IPR029016">
    <property type="entry name" value="GAF-like_dom_sf"/>
</dbReference>
<organism evidence="3 4">
    <name type="scientific">Kingella denitrificans ATCC 33394</name>
    <dbReference type="NCBI Taxonomy" id="888741"/>
    <lineage>
        <taxon>Bacteria</taxon>
        <taxon>Pseudomonadati</taxon>
        <taxon>Pseudomonadota</taxon>
        <taxon>Betaproteobacteria</taxon>
        <taxon>Neisseriales</taxon>
        <taxon>Neisseriaceae</taxon>
        <taxon>Kingella</taxon>
    </lineage>
</organism>
<evidence type="ECO:0000256" key="1">
    <source>
        <dbReference type="ARBA" id="ARBA00038454"/>
    </source>
</evidence>
<feature type="domain" description="GAF" evidence="2">
    <location>
        <begin position="34"/>
        <end position="165"/>
    </location>
</feature>
<comment type="caution">
    <text evidence="3">The sequence shown here is derived from an EMBL/GenBank/DDBJ whole genome shotgun (WGS) entry which is preliminary data.</text>
</comment>
<keyword evidence="4" id="KW-1185">Reference proteome</keyword>
<dbReference type="InterPro" id="IPR051330">
    <property type="entry name" value="Phosphatase_reg/MetRdx"/>
</dbReference>
<dbReference type="Proteomes" id="UP000004088">
    <property type="component" value="Unassembled WGS sequence"/>
</dbReference>
<dbReference type="PANTHER" id="PTHR21021">
    <property type="entry name" value="GAF/PUTATIVE CYTOSKELETAL PROTEIN"/>
    <property type="match status" value="1"/>
</dbReference>
<proteinExistence type="inferred from homology"/>
<dbReference type="GO" id="GO:0005829">
    <property type="term" value="C:cytosol"/>
    <property type="evidence" value="ECO:0007669"/>
    <property type="project" value="TreeGrafter"/>
</dbReference>
<name>F0F279_9NEIS</name>
<dbReference type="InterPro" id="IPR003018">
    <property type="entry name" value="GAF"/>
</dbReference>
<dbReference type="FunFam" id="3.30.450.40:FF:000008">
    <property type="entry name" value="GAF domain-containing proteins"/>
    <property type="match status" value="1"/>
</dbReference>
<dbReference type="PANTHER" id="PTHR21021:SF15">
    <property type="entry name" value="FREE METHIONINE-R-SULFOXIDE REDUCTASE"/>
    <property type="match status" value="1"/>
</dbReference>
<dbReference type="SMART" id="SM00065">
    <property type="entry name" value="GAF"/>
    <property type="match status" value="1"/>
</dbReference>
<dbReference type="HOGENOM" id="CLU_077738_2_0_4"/>
<dbReference type="Pfam" id="PF13185">
    <property type="entry name" value="GAF_2"/>
    <property type="match status" value="1"/>
</dbReference>
<dbReference type="STRING" id="888741.HMPREF9098_2214"/>
<evidence type="ECO:0000313" key="3">
    <source>
        <dbReference type="EMBL" id="EGC16379.1"/>
    </source>
</evidence>
<gene>
    <name evidence="3" type="ORF">HMPREF9098_2214</name>
</gene>